<dbReference type="AlphaFoldDB" id="A0A081C3W4"/>
<organism evidence="1">
    <name type="scientific">Vecturithrix granuli</name>
    <dbReference type="NCBI Taxonomy" id="1499967"/>
    <lineage>
        <taxon>Bacteria</taxon>
        <taxon>Candidatus Moduliflexota</taxon>
        <taxon>Candidatus Vecturitrichia</taxon>
        <taxon>Candidatus Vecturitrichales</taxon>
        <taxon>Candidatus Vecturitrichaceae</taxon>
        <taxon>Candidatus Vecturithrix</taxon>
    </lineage>
</organism>
<accession>A0A081C3W4</accession>
<dbReference type="STRING" id="1499967.U27_06246"/>
<protein>
    <submittedName>
        <fullName evidence="1">Uncharacterized protein</fullName>
    </submittedName>
</protein>
<evidence type="ECO:0000313" key="2">
    <source>
        <dbReference type="Proteomes" id="UP000030661"/>
    </source>
</evidence>
<keyword evidence="2" id="KW-1185">Reference proteome</keyword>
<dbReference type="Proteomes" id="UP000030661">
    <property type="component" value="Unassembled WGS sequence"/>
</dbReference>
<gene>
    <name evidence="1" type="ORF">U27_06246</name>
</gene>
<proteinExistence type="predicted"/>
<evidence type="ECO:0000313" key="1">
    <source>
        <dbReference type="EMBL" id="GAK59269.1"/>
    </source>
</evidence>
<name>A0A081C3W4_VECG1</name>
<dbReference type="HOGENOM" id="CLU_2767459_0_0_0"/>
<dbReference type="EMBL" id="DF820469">
    <property type="protein sequence ID" value="GAK59269.1"/>
    <property type="molecule type" value="Genomic_DNA"/>
</dbReference>
<sequence length="69" mass="8155">MNSKIREQIETLKALLEDDPEEALEQLRDNALLLADYIEEYIYQRDAQRIVEELLEETKEDARERAGAF</sequence>
<reference evidence="1" key="1">
    <citation type="journal article" date="2015" name="PeerJ">
        <title>First genomic representation of candidate bacterial phylum KSB3 points to enhanced environmental sensing as a trigger of wastewater bulking.</title>
        <authorList>
            <person name="Sekiguchi Y."/>
            <person name="Ohashi A."/>
            <person name="Parks D.H."/>
            <person name="Yamauchi T."/>
            <person name="Tyson G.W."/>
            <person name="Hugenholtz P."/>
        </authorList>
    </citation>
    <scope>NUCLEOTIDE SEQUENCE [LARGE SCALE GENOMIC DNA]</scope>
</reference>